<dbReference type="GO" id="GO:0008235">
    <property type="term" value="F:metalloexopeptidase activity"/>
    <property type="evidence" value="ECO:0007669"/>
    <property type="project" value="TreeGrafter"/>
</dbReference>
<feature type="domain" description="JAB1/MPN/MOV34 metalloenzyme" evidence="6">
    <location>
        <begin position="3"/>
        <end position="115"/>
    </location>
</feature>
<reference evidence="7 8" key="1">
    <citation type="journal article" date="2020" name="Nat. Commun.">
        <title>The structures of two archaeal type IV pili illuminate evolutionary relationships.</title>
        <authorList>
            <person name="Wang F."/>
            <person name="Baquero D.P."/>
            <person name="Su Z."/>
            <person name="Beltran L.C."/>
            <person name="Prangishvili D."/>
            <person name="Krupovic M."/>
            <person name="Egelman E.H."/>
        </authorList>
    </citation>
    <scope>NUCLEOTIDE SEQUENCE [LARGE SCALE GENOMIC DNA]</scope>
    <source>
        <strain evidence="7 8">2GA</strain>
    </source>
</reference>
<comment type="caution">
    <text evidence="7">The sequence shown here is derived from an EMBL/GenBank/DDBJ whole genome shotgun (WGS) entry which is preliminary data.</text>
</comment>
<dbReference type="OMA" id="WPVVWII"/>
<keyword evidence="8" id="KW-1185">Reference proteome</keyword>
<dbReference type="CDD" id="cd08070">
    <property type="entry name" value="MPN_like"/>
    <property type="match status" value="1"/>
</dbReference>
<dbReference type="PANTHER" id="PTHR34858:SF1">
    <property type="entry name" value="CYSO-CYSTEINE PEPTIDASE"/>
    <property type="match status" value="1"/>
</dbReference>
<gene>
    <name evidence="7" type="ORF">HC235_08410</name>
</gene>
<dbReference type="GeneID" id="5056119"/>
<dbReference type="GO" id="GO:0008270">
    <property type="term" value="F:zinc ion binding"/>
    <property type="evidence" value="ECO:0007669"/>
    <property type="project" value="TreeGrafter"/>
</dbReference>
<evidence type="ECO:0000256" key="5">
    <source>
        <dbReference type="ARBA" id="ARBA00023049"/>
    </source>
</evidence>
<dbReference type="EMBL" id="JAAVJF010000004">
    <property type="protein sequence ID" value="NYR15950.1"/>
    <property type="molecule type" value="Genomic_DNA"/>
</dbReference>
<dbReference type="Gene3D" id="3.40.140.10">
    <property type="entry name" value="Cytidine Deaminase, domain 2"/>
    <property type="match status" value="1"/>
</dbReference>
<dbReference type="RefSeq" id="WP_011901534.1">
    <property type="nucleotide sequence ID" value="NZ_JAAVJF010000004.1"/>
</dbReference>
<keyword evidence="1" id="KW-0645">Protease</keyword>
<dbReference type="SMART" id="SM00232">
    <property type="entry name" value="JAB_MPN"/>
    <property type="match status" value="1"/>
</dbReference>
<evidence type="ECO:0000256" key="3">
    <source>
        <dbReference type="ARBA" id="ARBA00022801"/>
    </source>
</evidence>
<dbReference type="GO" id="GO:0006508">
    <property type="term" value="P:proteolysis"/>
    <property type="evidence" value="ECO:0007669"/>
    <property type="project" value="UniProtKB-KW"/>
</dbReference>
<evidence type="ECO:0000313" key="7">
    <source>
        <dbReference type="EMBL" id="NYR15950.1"/>
    </source>
</evidence>
<keyword evidence="2" id="KW-0479">Metal-binding</keyword>
<sequence length="124" mass="14569">MRIPREFLEEARRRCTPQEECVALLFGRDNAVAKWRWVRNLAGSPVAFRIDPEEMYRAITEAEEEGLELLAIFHTHPGPPTPSSVDLKYMRLWPVVWIISSTFSWKTTAWRLEKTLREVQITLQ</sequence>
<protein>
    <submittedName>
        <fullName evidence="7">M67 family metallopeptidase</fullName>
    </submittedName>
</protein>
<dbReference type="SUPFAM" id="SSF102712">
    <property type="entry name" value="JAB1/MPN domain"/>
    <property type="match status" value="1"/>
</dbReference>
<keyword evidence="4" id="KW-0862">Zinc</keyword>
<name>A0A7L4PD53_9CREN</name>
<organism evidence="7 8">
    <name type="scientific">Pyrobaculum arsenaticum</name>
    <dbReference type="NCBI Taxonomy" id="121277"/>
    <lineage>
        <taxon>Archaea</taxon>
        <taxon>Thermoproteota</taxon>
        <taxon>Thermoprotei</taxon>
        <taxon>Thermoproteales</taxon>
        <taxon>Thermoproteaceae</taxon>
        <taxon>Pyrobaculum</taxon>
    </lineage>
</organism>
<dbReference type="Proteomes" id="UP000554766">
    <property type="component" value="Unassembled WGS sequence"/>
</dbReference>
<evidence type="ECO:0000256" key="2">
    <source>
        <dbReference type="ARBA" id="ARBA00022723"/>
    </source>
</evidence>
<proteinExistence type="predicted"/>
<keyword evidence="3" id="KW-0378">Hydrolase</keyword>
<dbReference type="InterPro" id="IPR051929">
    <property type="entry name" value="VirAsm_ModProt"/>
</dbReference>
<evidence type="ECO:0000256" key="1">
    <source>
        <dbReference type="ARBA" id="ARBA00022670"/>
    </source>
</evidence>
<evidence type="ECO:0000313" key="8">
    <source>
        <dbReference type="Proteomes" id="UP000554766"/>
    </source>
</evidence>
<evidence type="ECO:0000256" key="4">
    <source>
        <dbReference type="ARBA" id="ARBA00022833"/>
    </source>
</evidence>
<dbReference type="Pfam" id="PF14464">
    <property type="entry name" value="Prok-JAB"/>
    <property type="match status" value="1"/>
</dbReference>
<dbReference type="InterPro" id="IPR000555">
    <property type="entry name" value="JAMM/MPN+_dom"/>
</dbReference>
<evidence type="ECO:0000259" key="6">
    <source>
        <dbReference type="SMART" id="SM00232"/>
    </source>
</evidence>
<dbReference type="InterPro" id="IPR028090">
    <property type="entry name" value="JAB_dom_prok"/>
</dbReference>
<dbReference type="PANTHER" id="PTHR34858">
    <property type="entry name" value="CYSO-CYSTEINE PEPTIDASE"/>
    <property type="match status" value="1"/>
</dbReference>
<dbReference type="AlphaFoldDB" id="A0A7L4PD53"/>
<accession>A0A7L4PD53</accession>
<keyword evidence="5" id="KW-0482">Metalloprotease</keyword>